<keyword evidence="5" id="KW-0597">Phosphoprotein</keyword>
<dbReference type="GO" id="GO:0005886">
    <property type="term" value="C:plasma membrane"/>
    <property type="evidence" value="ECO:0007669"/>
    <property type="project" value="UniProtKB-SubCell"/>
</dbReference>
<comment type="catalytic activity">
    <reaction evidence="1">
        <text>ATP + protein L-histidine = ADP + protein N-phospho-L-histidine.</text>
        <dbReference type="EC" id="2.7.13.3"/>
    </reaction>
</comment>
<evidence type="ECO:0000256" key="14">
    <source>
        <dbReference type="ARBA" id="ARBA00035305"/>
    </source>
</evidence>
<evidence type="ECO:0000256" key="10">
    <source>
        <dbReference type="ARBA" id="ARBA00022840"/>
    </source>
</evidence>
<dbReference type="STRING" id="400772.RR49_02383"/>
<evidence type="ECO:0000256" key="7">
    <source>
        <dbReference type="ARBA" id="ARBA00022692"/>
    </source>
</evidence>
<feature type="transmembrane region" description="Helical" evidence="15">
    <location>
        <begin position="216"/>
        <end position="236"/>
    </location>
</feature>
<comment type="caution">
    <text evidence="18">The sequence shown here is derived from an EMBL/GenBank/DDBJ whole genome shotgun (WGS) entry which is preliminary data.</text>
</comment>
<keyword evidence="6 18" id="KW-0808">Transferase</keyword>
<evidence type="ECO:0000256" key="2">
    <source>
        <dbReference type="ARBA" id="ARBA00004651"/>
    </source>
</evidence>
<dbReference type="InterPro" id="IPR050736">
    <property type="entry name" value="Sensor_HK_Regulatory"/>
</dbReference>
<evidence type="ECO:0000256" key="5">
    <source>
        <dbReference type="ARBA" id="ARBA00022553"/>
    </source>
</evidence>
<dbReference type="InterPro" id="IPR003661">
    <property type="entry name" value="HisK_dim/P_dom"/>
</dbReference>
<dbReference type="NCBIfam" id="NF040691">
    <property type="entry name" value="MtrAB_MtrB"/>
    <property type="match status" value="1"/>
</dbReference>
<dbReference type="PROSITE" id="PS50885">
    <property type="entry name" value="HAMP"/>
    <property type="match status" value="1"/>
</dbReference>
<dbReference type="SMART" id="SM00304">
    <property type="entry name" value="HAMP"/>
    <property type="match status" value="1"/>
</dbReference>
<keyword evidence="11 15" id="KW-1133">Transmembrane helix</keyword>
<dbReference type="GO" id="GO:0005524">
    <property type="term" value="F:ATP binding"/>
    <property type="evidence" value="ECO:0007669"/>
    <property type="project" value="UniProtKB-KW"/>
</dbReference>
<dbReference type="CDD" id="cd06225">
    <property type="entry name" value="HAMP"/>
    <property type="match status" value="1"/>
</dbReference>
<name>A0A0F0LSD8_9MICO</name>
<dbReference type="Proteomes" id="UP000033451">
    <property type="component" value="Unassembled WGS sequence"/>
</dbReference>
<evidence type="ECO:0000256" key="12">
    <source>
        <dbReference type="ARBA" id="ARBA00023012"/>
    </source>
</evidence>
<dbReference type="OrthoDB" id="9786919at2"/>
<proteinExistence type="predicted"/>
<evidence type="ECO:0000259" key="17">
    <source>
        <dbReference type="PROSITE" id="PS50885"/>
    </source>
</evidence>
<dbReference type="EC" id="2.7.13.3" evidence="3"/>
<dbReference type="Gene3D" id="6.10.340.10">
    <property type="match status" value="1"/>
</dbReference>
<dbReference type="CDD" id="cd00075">
    <property type="entry name" value="HATPase"/>
    <property type="match status" value="1"/>
</dbReference>
<comment type="subcellular location">
    <subcellularLocation>
        <location evidence="2">Cell membrane</location>
        <topology evidence="2">Multi-pass membrane protein</topology>
    </subcellularLocation>
</comment>
<reference evidence="18 19" key="1">
    <citation type="submission" date="2015-02" db="EMBL/GenBank/DDBJ databases">
        <title>Draft genome sequences of ten Microbacterium spp. with emphasis on heavy metal contaminated environments.</title>
        <authorList>
            <person name="Corretto E."/>
        </authorList>
    </citation>
    <scope>NUCLEOTIDE SEQUENCE [LARGE SCALE GENOMIC DNA]</scope>
    <source>
        <strain evidence="18 19">DSM 18659</strain>
    </source>
</reference>
<keyword evidence="9 18" id="KW-0418">Kinase</keyword>
<dbReference type="PROSITE" id="PS50109">
    <property type="entry name" value="HIS_KIN"/>
    <property type="match status" value="1"/>
</dbReference>
<keyword evidence="8" id="KW-0547">Nucleotide-binding</keyword>
<evidence type="ECO:0000313" key="18">
    <source>
        <dbReference type="EMBL" id="KJL35624.1"/>
    </source>
</evidence>
<dbReference type="InterPro" id="IPR047669">
    <property type="entry name" value="MtrAB_MtrB"/>
</dbReference>
<evidence type="ECO:0000256" key="11">
    <source>
        <dbReference type="ARBA" id="ARBA00022989"/>
    </source>
</evidence>
<feature type="transmembrane region" description="Helical" evidence="15">
    <location>
        <begin position="40"/>
        <end position="62"/>
    </location>
</feature>
<keyword evidence="4" id="KW-1003">Cell membrane</keyword>
<protein>
    <recommendedName>
        <fullName evidence="14">Sensor histidine kinase MtrB</fullName>
        <ecNumber evidence="3">2.7.13.3</ecNumber>
    </recommendedName>
</protein>
<dbReference type="InterPro" id="IPR005467">
    <property type="entry name" value="His_kinase_dom"/>
</dbReference>
<keyword evidence="7 15" id="KW-0812">Transmembrane</keyword>
<dbReference type="PANTHER" id="PTHR43711:SF1">
    <property type="entry name" value="HISTIDINE KINASE 1"/>
    <property type="match status" value="1"/>
</dbReference>
<dbReference type="Pfam" id="PF02518">
    <property type="entry name" value="HATPase_c"/>
    <property type="match status" value="1"/>
</dbReference>
<dbReference type="PANTHER" id="PTHR43711">
    <property type="entry name" value="TWO-COMPONENT HISTIDINE KINASE"/>
    <property type="match status" value="1"/>
</dbReference>
<dbReference type="PRINTS" id="PR00344">
    <property type="entry name" value="BCTRLSENSOR"/>
</dbReference>
<dbReference type="InterPro" id="IPR036890">
    <property type="entry name" value="HATPase_C_sf"/>
</dbReference>
<dbReference type="SMART" id="SM00388">
    <property type="entry name" value="HisKA"/>
    <property type="match status" value="1"/>
</dbReference>
<dbReference type="SUPFAM" id="SSF47384">
    <property type="entry name" value="Homodimeric domain of signal transducing histidine kinase"/>
    <property type="match status" value="1"/>
</dbReference>
<accession>A0A0F0LSD8</accession>
<feature type="domain" description="HAMP" evidence="17">
    <location>
        <begin position="237"/>
        <end position="289"/>
    </location>
</feature>
<dbReference type="Pfam" id="PF00512">
    <property type="entry name" value="HisKA"/>
    <property type="match status" value="1"/>
</dbReference>
<dbReference type="Gene3D" id="1.10.287.130">
    <property type="match status" value="1"/>
</dbReference>
<dbReference type="RefSeq" id="WP_045248280.1">
    <property type="nucleotide sequence ID" value="NZ_JYIY01000078.1"/>
</dbReference>
<evidence type="ECO:0000256" key="13">
    <source>
        <dbReference type="ARBA" id="ARBA00023136"/>
    </source>
</evidence>
<evidence type="ECO:0000256" key="6">
    <source>
        <dbReference type="ARBA" id="ARBA00022679"/>
    </source>
</evidence>
<evidence type="ECO:0000256" key="3">
    <source>
        <dbReference type="ARBA" id="ARBA00012438"/>
    </source>
</evidence>
<dbReference type="SMART" id="SM00387">
    <property type="entry name" value="HATPase_c"/>
    <property type="match status" value="1"/>
</dbReference>
<dbReference type="SUPFAM" id="SSF158472">
    <property type="entry name" value="HAMP domain-like"/>
    <property type="match status" value="1"/>
</dbReference>
<evidence type="ECO:0000256" key="1">
    <source>
        <dbReference type="ARBA" id="ARBA00000085"/>
    </source>
</evidence>
<dbReference type="FunFam" id="3.30.565.10:FF:000013">
    <property type="entry name" value="Two-component sensor histidine kinase"/>
    <property type="match status" value="1"/>
</dbReference>
<sequence length="563" mass="60683">MSGSAQRSPVDRLLVALRGWREWPRRLAGVWRHSLRVRTVVATVALTALAVIAACVGLALAIQNDLFQSRLQQALGDASRARIEAQRTLDSSETQGDSVNVRNLMNSVLVTLSRQSSSDLIAAFRTDTAPSSIAPLDFTSTGFPTSAPSPELRSQVQSSSSAQFWQSVPVTLANGSTVPGIVVGQQLTVPGVGAYEFYIAYDLSAAAQTLAFVQGILWIVGFALVAIIAGISWLVLRSITVPVAQAAETSAKLASGDLDVRLNVRGADELATLGRSFNAMADSIQSQIKELADLSLVQQRFVSDVSHELRTPLTTIRLASDVLADRRDDFEPAAARAAELLSTQVQRFQVLLDDLLEISRYDAGSVQLEREPTSIAQLAEDVIGSMQQLADQRGSEVRLVAPGGYSLVDLDPRRVRRIVRNLLGNAIEHGEGRPIVVTVDSNQDAVALGVRDYGLGMRPEDVERVFDRFWRADPSRRRTIGGTGLGLSISLGDARLHGGTLAVWSDLGRGSNFVLTLPRRDIDGELVSPVVVDVADETSVLDSLGLTEPIAVLAPERDAKEKR</sequence>
<evidence type="ECO:0000256" key="4">
    <source>
        <dbReference type="ARBA" id="ARBA00022475"/>
    </source>
</evidence>
<organism evidence="18 19">
    <name type="scientific">Microbacterium ginsengisoli</name>
    <dbReference type="NCBI Taxonomy" id="400772"/>
    <lineage>
        <taxon>Bacteria</taxon>
        <taxon>Bacillati</taxon>
        <taxon>Actinomycetota</taxon>
        <taxon>Actinomycetes</taxon>
        <taxon>Micrococcales</taxon>
        <taxon>Microbacteriaceae</taxon>
        <taxon>Microbacterium</taxon>
    </lineage>
</organism>
<dbReference type="FunFam" id="1.10.287.130:FF:000010">
    <property type="entry name" value="Two-component sensor histidine kinase"/>
    <property type="match status" value="1"/>
</dbReference>
<gene>
    <name evidence="18" type="primary">mtrB</name>
    <name evidence="18" type="ORF">RR49_02383</name>
</gene>
<dbReference type="SUPFAM" id="SSF55874">
    <property type="entry name" value="ATPase domain of HSP90 chaperone/DNA topoisomerase II/histidine kinase"/>
    <property type="match status" value="1"/>
</dbReference>
<evidence type="ECO:0000256" key="8">
    <source>
        <dbReference type="ARBA" id="ARBA00022741"/>
    </source>
</evidence>
<keyword evidence="10" id="KW-0067">ATP-binding</keyword>
<dbReference type="EMBL" id="JYIY01000078">
    <property type="protein sequence ID" value="KJL35624.1"/>
    <property type="molecule type" value="Genomic_DNA"/>
</dbReference>
<dbReference type="Gene3D" id="3.30.565.10">
    <property type="entry name" value="Histidine kinase-like ATPase, C-terminal domain"/>
    <property type="match status" value="1"/>
</dbReference>
<dbReference type="CDD" id="cd00082">
    <property type="entry name" value="HisKA"/>
    <property type="match status" value="1"/>
</dbReference>
<keyword evidence="13 15" id="KW-0472">Membrane</keyword>
<dbReference type="PATRIC" id="fig|400772.4.peg.2395"/>
<evidence type="ECO:0000313" key="19">
    <source>
        <dbReference type="Proteomes" id="UP000033451"/>
    </source>
</evidence>
<dbReference type="Pfam" id="PF00672">
    <property type="entry name" value="HAMP"/>
    <property type="match status" value="1"/>
</dbReference>
<evidence type="ECO:0000259" key="16">
    <source>
        <dbReference type="PROSITE" id="PS50109"/>
    </source>
</evidence>
<dbReference type="InterPro" id="IPR004358">
    <property type="entry name" value="Sig_transdc_His_kin-like_C"/>
</dbReference>
<dbReference type="InterPro" id="IPR003594">
    <property type="entry name" value="HATPase_dom"/>
</dbReference>
<keyword evidence="19" id="KW-1185">Reference proteome</keyword>
<dbReference type="AlphaFoldDB" id="A0A0F0LSD8"/>
<dbReference type="InterPro" id="IPR003660">
    <property type="entry name" value="HAMP_dom"/>
</dbReference>
<dbReference type="GO" id="GO:0000155">
    <property type="term" value="F:phosphorelay sensor kinase activity"/>
    <property type="evidence" value="ECO:0007669"/>
    <property type="project" value="InterPro"/>
</dbReference>
<dbReference type="InterPro" id="IPR036097">
    <property type="entry name" value="HisK_dim/P_sf"/>
</dbReference>
<evidence type="ECO:0000256" key="9">
    <source>
        <dbReference type="ARBA" id="ARBA00022777"/>
    </source>
</evidence>
<feature type="domain" description="Histidine kinase" evidence="16">
    <location>
        <begin position="304"/>
        <end position="521"/>
    </location>
</feature>
<evidence type="ECO:0000256" key="15">
    <source>
        <dbReference type="SAM" id="Phobius"/>
    </source>
</evidence>
<keyword evidence="12" id="KW-0902">Two-component regulatory system</keyword>